<dbReference type="EMBL" id="CM004396">
    <property type="protein sequence ID" value="OAY38485.1"/>
    <property type="molecule type" value="Genomic_DNA"/>
</dbReference>
<proteinExistence type="predicted"/>
<reference evidence="1" key="1">
    <citation type="submission" date="2016-02" db="EMBL/GenBank/DDBJ databases">
        <title>WGS assembly of Manihot esculenta.</title>
        <authorList>
            <person name="Bredeson J.V."/>
            <person name="Prochnik S.E."/>
            <person name="Lyons J.B."/>
            <person name="Schmutz J."/>
            <person name="Grimwood J."/>
            <person name="Vrebalov J."/>
            <person name="Bart R.S."/>
            <person name="Amuge T."/>
            <person name="Ferguson M.E."/>
            <person name="Green R."/>
            <person name="Putnam N."/>
            <person name="Stites J."/>
            <person name="Rounsley S."/>
            <person name="Rokhsar D.S."/>
        </authorList>
    </citation>
    <scope>NUCLEOTIDE SEQUENCE [LARGE SCALE GENOMIC DNA]</scope>
    <source>
        <tissue evidence="1">Leaf</tissue>
    </source>
</reference>
<protein>
    <submittedName>
        <fullName evidence="1">Uncharacterized protein</fullName>
    </submittedName>
</protein>
<accession>A0A2C9V4I2</accession>
<name>A0A2C9V4I2_MANES</name>
<gene>
    <name evidence="1" type="ORF">MANES_10G018400</name>
</gene>
<dbReference type="AlphaFoldDB" id="A0A2C9V4I2"/>
<sequence length="42" mass="4782">MPMHTGKIPSKLVKFIPTSRKLVVAFVKEHKISSHKIIIRNA</sequence>
<organism evidence="1">
    <name type="scientific">Manihot esculenta</name>
    <name type="common">Cassava</name>
    <name type="synonym">Jatropha manihot</name>
    <dbReference type="NCBI Taxonomy" id="3983"/>
    <lineage>
        <taxon>Eukaryota</taxon>
        <taxon>Viridiplantae</taxon>
        <taxon>Streptophyta</taxon>
        <taxon>Embryophyta</taxon>
        <taxon>Tracheophyta</taxon>
        <taxon>Spermatophyta</taxon>
        <taxon>Magnoliopsida</taxon>
        <taxon>eudicotyledons</taxon>
        <taxon>Gunneridae</taxon>
        <taxon>Pentapetalae</taxon>
        <taxon>rosids</taxon>
        <taxon>fabids</taxon>
        <taxon>Malpighiales</taxon>
        <taxon>Euphorbiaceae</taxon>
        <taxon>Crotonoideae</taxon>
        <taxon>Manihoteae</taxon>
        <taxon>Manihot</taxon>
    </lineage>
</organism>
<evidence type="ECO:0000313" key="1">
    <source>
        <dbReference type="EMBL" id="OAY38485.1"/>
    </source>
</evidence>